<organism evidence="8 9">
    <name type="scientific">Didymella heteroderae</name>
    <dbReference type="NCBI Taxonomy" id="1769908"/>
    <lineage>
        <taxon>Eukaryota</taxon>
        <taxon>Fungi</taxon>
        <taxon>Dikarya</taxon>
        <taxon>Ascomycota</taxon>
        <taxon>Pezizomycotina</taxon>
        <taxon>Dothideomycetes</taxon>
        <taxon>Pleosporomycetidae</taxon>
        <taxon>Pleosporales</taxon>
        <taxon>Pleosporineae</taxon>
        <taxon>Didymellaceae</taxon>
        <taxon>Didymella</taxon>
    </lineage>
</organism>
<dbReference type="EC" id="1.1.1.169" evidence="2"/>
<dbReference type="Gene3D" id="1.10.1040.10">
    <property type="entry name" value="N-(1-d-carboxylethyl)-l-norvaline Dehydrogenase, domain 2"/>
    <property type="match status" value="1"/>
</dbReference>
<dbReference type="InterPro" id="IPR050838">
    <property type="entry name" value="Ketopantoate_reductase"/>
</dbReference>
<dbReference type="NCBIfam" id="TIGR00745">
    <property type="entry name" value="apbA_panE"/>
    <property type="match status" value="1"/>
</dbReference>
<evidence type="ECO:0000256" key="2">
    <source>
        <dbReference type="ARBA" id="ARBA00013014"/>
    </source>
</evidence>
<evidence type="ECO:0000313" key="8">
    <source>
        <dbReference type="EMBL" id="KAF3035786.1"/>
    </source>
</evidence>
<dbReference type="PANTHER" id="PTHR43765:SF2">
    <property type="entry name" value="2-DEHYDROPANTOATE 2-REDUCTASE"/>
    <property type="match status" value="1"/>
</dbReference>
<sequence>MDYKHAYRSIATTTATTTPSPRMHILGLGSIGTFAAHTLADVPARPAVKLLLHRQSLRDDYNQRGNRITLETREGELIEHSGYDFEAVFPYVSADGTTAQATPSYFKDTIEHLIVCVKSTQTVTALRPLLPRLTPKSSILFLQNGAGMVEDVNENLWPDPKTRPSFITGVISHGVTLKGPFDIKHTGPAATSLGPVPREDGLNQPLSPSTAFLLDTLPRAPRLNCQAYEFQDILQRQLEKLAVNAFSNPLTALANSTVEYLFSITEVCSALMREISSVILALPELKGVSGVEERFSAPRLENTVMKVIVQNRRTTCSMVWDMRAARETEIRYINGYWARRGREVGVGTPINDEIVERIQAMTVERQKYQASGSG</sequence>
<evidence type="ECO:0000256" key="4">
    <source>
        <dbReference type="ARBA" id="ARBA00023002"/>
    </source>
</evidence>
<dbReference type="InterPro" id="IPR036291">
    <property type="entry name" value="NAD(P)-bd_dom_sf"/>
</dbReference>
<dbReference type="InterPro" id="IPR013328">
    <property type="entry name" value="6PGD_dom2"/>
</dbReference>
<accession>A0A9P4WL34</accession>
<evidence type="ECO:0000256" key="1">
    <source>
        <dbReference type="ARBA" id="ARBA00007870"/>
    </source>
</evidence>
<dbReference type="PANTHER" id="PTHR43765">
    <property type="entry name" value="2-DEHYDROPANTOATE 2-REDUCTASE-RELATED"/>
    <property type="match status" value="1"/>
</dbReference>
<dbReference type="GO" id="GO:0008677">
    <property type="term" value="F:2-dehydropantoate 2-reductase activity"/>
    <property type="evidence" value="ECO:0007669"/>
    <property type="project" value="UniProtKB-EC"/>
</dbReference>
<keyword evidence="3" id="KW-0521">NADP</keyword>
<proteinExistence type="inferred from homology"/>
<dbReference type="Pfam" id="PF08546">
    <property type="entry name" value="ApbA_C"/>
    <property type="match status" value="1"/>
</dbReference>
<name>A0A9P4WL34_9PLEO</name>
<evidence type="ECO:0000313" key="9">
    <source>
        <dbReference type="Proteomes" id="UP000758155"/>
    </source>
</evidence>
<dbReference type="InterPro" id="IPR008927">
    <property type="entry name" value="6-PGluconate_DH-like_C_sf"/>
</dbReference>
<keyword evidence="4" id="KW-0560">Oxidoreductase</keyword>
<evidence type="ECO:0000259" key="7">
    <source>
        <dbReference type="Pfam" id="PF08546"/>
    </source>
</evidence>
<dbReference type="EMBL" id="SWKV01000055">
    <property type="protein sequence ID" value="KAF3035786.1"/>
    <property type="molecule type" value="Genomic_DNA"/>
</dbReference>
<evidence type="ECO:0000259" key="6">
    <source>
        <dbReference type="Pfam" id="PF02558"/>
    </source>
</evidence>
<dbReference type="InterPro" id="IPR003710">
    <property type="entry name" value="ApbA"/>
</dbReference>
<protein>
    <recommendedName>
        <fullName evidence="2">2-dehydropantoate 2-reductase</fullName>
        <ecNumber evidence="2">1.1.1.169</ecNumber>
    </recommendedName>
    <alternativeName>
        <fullName evidence="5">Ketopantoate reductase</fullName>
    </alternativeName>
</protein>
<dbReference type="GO" id="GO:0015940">
    <property type="term" value="P:pantothenate biosynthetic process"/>
    <property type="evidence" value="ECO:0007669"/>
    <property type="project" value="InterPro"/>
</dbReference>
<dbReference type="InterPro" id="IPR013752">
    <property type="entry name" value="KPA_reductase"/>
</dbReference>
<evidence type="ECO:0000256" key="3">
    <source>
        <dbReference type="ARBA" id="ARBA00022857"/>
    </source>
</evidence>
<evidence type="ECO:0000256" key="5">
    <source>
        <dbReference type="ARBA" id="ARBA00032024"/>
    </source>
</evidence>
<reference evidence="8" key="1">
    <citation type="submission" date="2019-04" db="EMBL/GenBank/DDBJ databases">
        <title>Sequencing of skin fungus with MAO and IRED activity.</title>
        <authorList>
            <person name="Marsaioli A.J."/>
            <person name="Bonatto J.M.C."/>
            <person name="Reis Junior O."/>
        </authorList>
    </citation>
    <scope>NUCLEOTIDE SEQUENCE</scope>
    <source>
        <strain evidence="8">28M1</strain>
    </source>
</reference>
<dbReference type="AlphaFoldDB" id="A0A9P4WL34"/>
<gene>
    <name evidence="8" type="ORF">E8E12_002799</name>
</gene>
<dbReference type="SUPFAM" id="SSF51735">
    <property type="entry name" value="NAD(P)-binding Rossmann-fold domains"/>
    <property type="match status" value="1"/>
</dbReference>
<feature type="domain" description="Ketopantoate reductase N-terminal" evidence="6">
    <location>
        <begin position="24"/>
        <end position="197"/>
    </location>
</feature>
<comment type="caution">
    <text evidence="8">The sequence shown here is derived from an EMBL/GenBank/DDBJ whole genome shotgun (WGS) entry which is preliminary data.</text>
</comment>
<keyword evidence="9" id="KW-1185">Reference proteome</keyword>
<dbReference type="InterPro" id="IPR013332">
    <property type="entry name" value="KPR_N"/>
</dbReference>
<feature type="domain" description="Ketopantoate reductase C-terminal" evidence="7">
    <location>
        <begin position="232"/>
        <end position="361"/>
    </location>
</feature>
<dbReference type="GO" id="GO:0050661">
    <property type="term" value="F:NADP binding"/>
    <property type="evidence" value="ECO:0007669"/>
    <property type="project" value="TreeGrafter"/>
</dbReference>
<comment type="similarity">
    <text evidence="1">Belongs to the ketopantoate reductase family.</text>
</comment>
<dbReference type="Gene3D" id="3.40.50.720">
    <property type="entry name" value="NAD(P)-binding Rossmann-like Domain"/>
    <property type="match status" value="1"/>
</dbReference>
<dbReference type="Pfam" id="PF02558">
    <property type="entry name" value="ApbA"/>
    <property type="match status" value="1"/>
</dbReference>
<dbReference type="OrthoDB" id="73846at2759"/>
<dbReference type="GO" id="GO:0005739">
    <property type="term" value="C:mitochondrion"/>
    <property type="evidence" value="ECO:0007669"/>
    <property type="project" value="TreeGrafter"/>
</dbReference>
<dbReference type="Proteomes" id="UP000758155">
    <property type="component" value="Unassembled WGS sequence"/>
</dbReference>
<dbReference type="SUPFAM" id="SSF48179">
    <property type="entry name" value="6-phosphogluconate dehydrogenase C-terminal domain-like"/>
    <property type="match status" value="1"/>
</dbReference>